<evidence type="ECO:0000313" key="2">
    <source>
        <dbReference type="EMBL" id="GES88164.1"/>
    </source>
</evidence>
<accession>A0A2Z6R5P3</accession>
<evidence type="ECO:0008006" key="4">
    <source>
        <dbReference type="Google" id="ProtNLM"/>
    </source>
</evidence>
<dbReference type="Gene3D" id="3.80.10.10">
    <property type="entry name" value="Ribonuclease Inhibitor"/>
    <property type="match status" value="1"/>
</dbReference>
<gene>
    <name evidence="2" type="ORF">RCL2_001513200</name>
    <name evidence="1" type="ORF">RclHR1_02990001</name>
</gene>
<dbReference type="SUPFAM" id="SSF52047">
    <property type="entry name" value="RNI-like"/>
    <property type="match status" value="1"/>
</dbReference>
<organism evidence="1 3">
    <name type="scientific">Rhizophagus clarus</name>
    <dbReference type="NCBI Taxonomy" id="94130"/>
    <lineage>
        <taxon>Eukaryota</taxon>
        <taxon>Fungi</taxon>
        <taxon>Fungi incertae sedis</taxon>
        <taxon>Mucoromycota</taxon>
        <taxon>Glomeromycotina</taxon>
        <taxon>Glomeromycetes</taxon>
        <taxon>Glomerales</taxon>
        <taxon>Glomeraceae</taxon>
        <taxon>Rhizophagus</taxon>
    </lineage>
</organism>
<dbReference type="Proteomes" id="UP000615446">
    <property type="component" value="Unassembled WGS sequence"/>
</dbReference>
<keyword evidence="3" id="KW-1185">Reference proteome</keyword>
<dbReference type="Proteomes" id="UP000247702">
    <property type="component" value="Unassembled WGS sequence"/>
</dbReference>
<dbReference type="EMBL" id="BLAL01000176">
    <property type="protein sequence ID" value="GES88164.1"/>
    <property type="molecule type" value="Genomic_DNA"/>
</dbReference>
<name>A0A2Z6R5P3_9GLOM</name>
<evidence type="ECO:0000313" key="3">
    <source>
        <dbReference type="Proteomes" id="UP000247702"/>
    </source>
</evidence>
<dbReference type="InterPro" id="IPR032675">
    <property type="entry name" value="LRR_dom_sf"/>
</dbReference>
<proteinExistence type="predicted"/>
<comment type="caution">
    <text evidence="1">The sequence shown here is derived from an EMBL/GenBank/DDBJ whole genome shotgun (WGS) entry which is preliminary data.</text>
</comment>
<evidence type="ECO:0000313" key="1">
    <source>
        <dbReference type="EMBL" id="GBB97400.1"/>
    </source>
</evidence>
<dbReference type="EMBL" id="BEXD01002212">
    <property type="protein sequence ID" value="GBB97400.1"/>
    <property type="molecule type" value="Genomic_DNA"/>
</dbReference>
<dbReference type="AlphaFoldDB" id="A0A2Z6R5P3"/>
<sequence>MTFQIPIDSLNEVIEYLEEDRHTLYSCLLVNRLWCEISVRILWRNIWDFERQSQLFGMESILDTLFTFLPNESKEFLHENKIFISIPISKQSLFNYPSFCKALSIYGISKIVEIVLTCKPTINSSILKNRNLIINEFTKMFANQIFSLKKLSYYHHCSPIDFSFPYFPGVRDLLELHCCSCLPSDIFYQLSQLCHNLQSMSISFCNDITSNEFKELVSFQNNLKNLKLSFDMTVSSCADIIPTLKKHSDTITKLHLYIFTKNLSSCSFINSFVNLQEFIFSSFRRCFFDDFEPFQYINFSKLQTLKIPHFCPNSEDIIKFLKNNGKNLKKLYVNKSCGDLSLFIPHICPNLKSLFLLFHKNELDILKTILINCQSLESIKVKCGKNLFEEYLSEKEVLEIVANHSPNNFCELKIYIVSDSDISLDDLDSFFFSWKNRVPKKLLSLIIIKNKNLYRSLDHYKENREIIKKYQNLGIIKFKTIDRDEATREEEESYNYY</sequence>
<protein>
    <recommendedName>
        <fullName evidence="4">F-box domain-containing protein</fullName>
    </recommendedName>
</protein>
<reference evidence="2" key="2">
    <citation type="submission" date="2019-10" db="EMBL/GenBank/DDBJ databases">
        <title>Conservation and host-specific expression of non-tandemly repeated heterogenous ribosome RNA gene in arbuscular mycorrhizal fungi.</title>
        <authorList>
            <person name="Maeda T."/>
            <person name="Kobayashi Y."/>
            <person name="Nakagawa T."/>
            <person name="Ezawa T."/>
            <person name="Yamaguchi K."/>
            <person name="Bino T."/>
            <person name="Nishimoto Y."/>
            <person name="Shigenobu S."/>
            <person name="Kawaguchi M."/>
        </authorList>
    </citation>
    <scope>NUCLEOTIDE SEQUENCE</scope>
    <source>
        <strain evidence="2">HR1</strain>
    </source>
</reference>
<reference evidence="1 3" key="1">
    <citation type="submission" date="2017-11" db="EMBL/GenBank/DDBJ databases">
        <title>The genome of Rhizophagus clarus HR1 reveals common genetic basis of auxotrophy among arbuscular mycorrhizal fungi.</title>
        <authorList>
            <person name="Kobayashi Y."/>
        </authorList>
    </citation>
    <scope>NUCLEOTIDE SEQUENCE [LARGE SCALE GENOMIC DNA]</scope>
    <source>
        <strain evidence="1 3">HR1</strain>
    </source>
</reference>
<dbReference type="STRING" id="94130.A0A2Z6R5P3"/>
<dbReference type="OrthoDB" id="1107553at2759"/>